<dbReference type="AlphaFoldDB" id="A0A645E399"/>
<comment type="caution">
    <text evidence="1">The sequence shown here is derived from an EMBL/GenBank/DDBJ whole genome shotgun (WGS) entry which is preliminary data.</text>
</comment>
<accession>A0A645E399</accession>
<reference evidence="1" key="1">
    <citation type="submission" date="2019-08" db="EMBL/GenBank/DDBJ databases">
        <authorList>
            <person name="Kucharzyk K."/>
            <person name="Murdoch R.W."/>
            <person name="Higgins S."/>
            <person name="Loffler F."/>
        </authorList>
    </citation>
    <scope>NUCLEOTIDE SEQUENCE</scope>
</reference>
<evidence type="ECO:0000313" key="1">
    <source>
        <dbReference type="EMBL" id="MPM96009.1"/>
    </source>
</evidence>
<dbReference type="EMBL" id="VSSQ01042427">
    <property type="protein sequence ID" value="MPM96009.1"/>
    <property type="molecule type" value="Genomic_DNA"/>
</dbReference>
<organism evidence="1">
    <name type="scientific">bioreactor metagenome</name>
    <dbReference type="NCBI Taxonomy" id="1076179"/>
    <lineage>
        <taxon>unclassified sequences</taxon>
        <taxon>metagenomes</taxon>
        <taxon>ecological metagenomes</taxon>
    </lineage>
</organism>
<protein>
    <submittedName>
        <fullName evidence="1">Uncharacterized protein</fullName>
    </submittedName>
</protein>
<name>A0A645E399_9ZZZZ</name>
<sequence>MDKVNQYVRTNTINIDLAKRMNYSGGVLPEKLALDGLHPDINVKRKMASIINTEFPKIMKNLSQKGK</sequence>
<gene>
    <name evidence="1" type="ORF">SDC9_143165</name>
</gene>
<proteinExistence type="predicted"/>